<dbReference type="Pfam" id="PF13439">
    <property type="entry name" value="Glyco_transf_4"/>
    <property type="match status" value="1"/>
</dbReference>
<evidence type="ECO:0000259" key="2">
    <source>
        <dbReference type="Pfam" id="PF13439"/>
    </source>
</evidence>
<dbReference type="InterPro" id="IPR001296">
    <property type="entry name" value="Glyco_trans_1"/>
</dbReference>
<dbReference type="GO" id="GO:0016758">
    <property type="term" value="F:hexosyltransferase activity"/>
    <property type="evidence" value="ECO:0007669"/>
    <property type="project" value="TreeGrafter"/>
</dbReference>
<evidence type="ECO:0000313" key="3">
    <source>
        <dbReference type="EMBL" id="CAD5980057.1"/>
    </source>
</evidence>
<sequence length="707" mass="81457">MENYERYQSLVKEAWQHYCQGDHAGMARSLEQSLQYTPYFRAETISDWINKFQDFNIKQHNNISQVCHLIDSEQFRSLLNKILNNETVLIPSFNQTIHPQRNNFLEQEILRYADDFGLNPKNKKFPQYLLKTLSGLGDLEKAALVGNYFSVYSIPVLKHPNQFLTSLIEKVRLSFNEKHKDNLTDLDAELFFIKQVTLQNNWIKQKVYQLLESDQHQNIPILQLFFRLTSDCFFAQKLAYFYRKQGGLISPLELLKHIEKSTGVKDKISAHIEGDIELLKNGFPLSNLDFNFPCNHYRLQNQVPRILYVIHNSLPYKSVGYATRSHAIAQSLIKQGVQISAITRLGFPKDEMDFDQIPIYDEIDQVTYHRLPTSTFFYNKIPLPEYLSKYTEALFNYSLNDRPNIIHSASNFINGIAGNHTAKLLGIPSIYEIRGLWEITRSSKEPDFDNSDSFNMMKRMEVEAGMTATVVITLTEALKTEMVERGIPRDKITVISNGADPQRFKPLERDRDLEAFLEYQNKVVIGYIGSVLQYEGIEYILQASALLKAKGLNNFAVLIVGDGDYLETVKLLCNQLNLQDIVNFTGRVSHQEVERYYSLVDITAYPRKGQLVCEMVSPLKPFEAMSMEKCVVSSDVAALKEIVNDGVTGLLHKKDDVEDLARIFEILIENDSLRLQLGKAARNWIKSEKDWQILGKKFIEIYQSLSN</sequence>
<dbReference type="KEGG" id="ppsu:NO713_04614"/>
<dbReference type="Gene3D" id="3.40.50.2000">
    <property type="entry name" value="Glycogen Phosphorylase B"/>
    <property type="match status" value="2"/>
</dbReference>
<dbReference type="InterPro" id="IPR028098">
    <property type="entry name" value="Glyco_trans_4-like_N"/>
</dbReference>
<dbReference type="RefSeq" id="WP_254174707.1">
    <property type="nucleotide sequence ID" value="NZ_LR882967.1"/>
</dbReference>
<dbReference type="PANTHER" id="PTHR45947:SF3">
    <property type="entry name" value="SULFOQUINOVOSYL TRANSFERASE SQD2"/>
    <property type="match status" value="1"/>
</dbReference>
<dbReference type="PANTHER" id="PTHR45947">
    <property type="entry name" value="SULFOQUINOVOSYL TRANSFERASE SQD2"/>
    <property type="match status" value="1"/>
</dbReference>
<gene>
    <name evidence="3" type="ORF">NO713_04614</name>
</gene>
<feature type="domain" description="Glycosyltransferase subfamily 4-like N-terminal" evidence="2">
    <location>
        <begin position="322"/>
        <end position="503"/>
    </location>
</feature>
<evidence type="ECO:0000259" key="1">
    <source>
        <dbReference type="Pfam" id="PF00534"/>
    </source>
</evidence>
<accession>A0A9W4CS46</accession>
<keyword evidence="3" id="KW-0808">Transferase</keyword>
<proteinExistence type="predicted"/>
<dbReference type="InterPro" id="IPR050194">
    <property type="entry name" value="Glycosyltransferase_grp1"/>
</dbReference>
<keyword evidence="4" id="KW-1185">Reference proteome</keyword>
<dbReference type="EC" id="2.4.-.-" evidence="3"/>
<evidence type="ECO:0000313" key="4">
    <source>
        <dbReference type="Proteomes" id="UP001153719"/>
    </source>
</evidence>
<dbReference type="CDD" id="cd03794">
    <property type="entry name" value="GT4_WbuB-like"/>
    <property type="match status" value="1"/>
</dbReference>
<keyword evidence="3" id="KW-0328">Glycosyltransferase</keyword>
<protein>
    <submittedName>
        <fullName evidence="3">Glycosyltransferase MJ1069</fullName>
        <ecNumber evidence="3">2.4.-.-</ecNumber>
    </submittedName>
</protein>
<dbReference type="AlphaFoldDB" id="A0A9W4CS46"/>
<feature type="domain" description="Glycosyl transferase family 1" evidence="1">
    <location>
        <begin position="510"/>
        <end position="684"/>
    </location>
</feature>
<dbReference type="SUPFAM" id="SSF53756">
    <property type="entry name" value="UDP-Glycosyltransferase/glycogen phosphorylase"/>
    <property type="match status" value="1"/>
</dbReference>
<name>A0A9W4CS46_9CYAN</name>
<dbReference type="EMBL" id="LR882967">
    <property type="protein sequence ID" value="CAD5980057.1"/>
    <property type="molecule type" value="Genomic_DNA"/>
</dbReference>
<dbReference type="Pfam" id="PF00534">
    <property type="entry name" value="Glycos_transf_1"/>
    <property type="match status" value="1"/>
</dbReference>
<organism evidence="3 4">
    <name type="scientific">Planktothrix pseudagardhii</name>
    <dbReference type="NCBI Taxonomy" id="132604"/>
    <lineage>
        <taxon>Bacteria</taxon>
        <taxon>Bacillati</taxon>
        <taxon>Cyanobacteriota</taxon>
        <taxon>Cyanophyceae</taxon>
        <taxon>Oscillatoriophycideae</taxon>
        <taxon>Oscillatoriales</taxon>
        <taxon>Microcoleaceae</taxon>
        <taxon>Planktothrix</taxon>
    </lineage>
</organism>
<dbReference type="Proteomes" id="UP001153719">
    <property type="component" value="Chromosome"/>
</dbReference>
<reference evidence="3" key="1">
    <citation type="submission" date="2020-09" db="EMBL/GenBank/DDBJ databases">
        <authorList>
            <person name="Blom J."/>
        </authorList>
    </citation>
    <scope>NUCLEOTIDE SEQUENCE</scope>
    <source>
        <strain evidence="3">No.713</strain>
    </source>
</reference>